<proteinExistence type="predicted"/>
<feature type="region of interest" description="Disordered" evidence="1">
    <location>
        <begin position="1"/>
        <end position="20"/>
    </location>
</feature>
<evidence type="ECO:0000313" key="3">
    <source>
        <dbReference type="Proteomes" id="UP001371456"/>
    </source>
</evidence>
<feature type="compositionally biased region" description="Polar residues" evidence="1">
    <location>
        <begin position="88"/>
        <end position="99"/>
    </location>
</feature>
<evidence type="ECO:0000313" key="2">
    <source>
        <dbReference type="EMBL" id="KAK6789665.1"/>
    </source>
</evidence>
<accession>A0AAN8TKY7</accession>
<keyword evidence="3" id="KW-1185">Reference proteome</keyword>
<sequence length="194" mass="21629">MIPSTVDPDATGFVEKENKGPKRPVKINAWKLAKLDCTDPLLLLVASPTSSLLRDVKQTSVVWDQEARRYVSVPISTLDTRTRPPMQGGSSNPNVASSINDKRPALIPQEPSYPSMKRLVEHSEKLMYAGESIFFGGPLLHGPIKDELRNERGSGSKESRERQPFNLPHESRFRRDAASYQLPLFVLGDFGSNK</sequence>
<feature type="region of interest" description="Disordered" evidence="1">
    <location>
        <begin position="145"/>
        <end position="173"/>
    </location>
</feature>
<dbReference type="Proteomes" id="UP001371456">
    <property type="component" value="Unassembled WGS sequence"/>
</dbReference>
<protein>
    <submittedName>
        <fullName evidence="2">Uncharacterized protein</fullName>
    </submittedName>
</protein>
<evidence type="ECO:0000256" key="1">
    <source>
        <dbReference type="SAM" id="MobiDB-lite"/>
    </source>
</evidence>
<gene>
    <name evidence="2" type="ORF">RDI58_013465</name>
</gene>
<feature type="region of interest" description="Disordered" evidence="1">
    <location>
        <begin position="79"/>
        <end position="110"/>
    </location>
</feature>
<name>A0AAN8TKY7_SOLBU</name>
<organism evidence="2 3">
    <name type="scientific">Solanum bulbocastanum</name>
    <name type="common">Wild potato</name>
    <dbReference type="NCBI Taxonomy" id="147425"/>
    <lineage>
        <taxon>Eukaryota</taxon>
        <taxon>Viridiplantae</taxon>
        <taxon>Streptophyta</taxon>
        <taxon>Embryophyta</taxon>
        <taxon>Tracheophyta</taxon>
        <taxon>Spermatophyta</taxon>
        <taxon>Magnoliopsida</taxon>
        <taxon>eudicotyledons</taxon>
        <taxon>Gunneridae</taxon>
        <taxon>Pentapetalae</taxon>
        <taxon>asterids</taxon>
        <taxon>lamiids</taxon>
        <taxon>Solanales</taxon>
        <taxon>Solanaceae</taxon>
        <taxon>Solanoideae</taxon>
        <taxon>Solaneae</taxon>
        <taxon>Solanum</taxon>
    </lineage>
</organism>
<reference evidence="2 3" key="1">
    <citation type="submission" date="2024-02" db="EMBL/GenBank/DDBJ databases">
        <title>de novo genome assembly of Solanum bulbocastanum strain 11H21.</title>
        <authorList>
            <person name="Hosaka A.J."/>
        </authorList>
    </citation>
    <scope>NUCLEOTIDE SEQUENCE [LARGE SCALE GENOMIC DNA]</scope>
    <source>
        <tissue evidence="2">Young leaves</tissue>
    </source>
</reference>
<dbReference type="EMBL" id="JBANQN010000005">
    <property type="protein sequence ID" value="KAK6789665.1"/>
    <property type="molecule type" value="Genomic_DNA"/>
</dbReference>
<comment type="caution">
    <text evidence="2">The sequence shown here is derived from an EMBL/GenBank/DDBJ whole genome shotgun (WGS) entry which is preliminary data.</text>
</comment>
<dbReference type="AlphaFoldDB" id="A0AAN8TKY7"/>